<evidence type="ECO:0000313" key="6">
    <source>
        <dbReference type="Proteomes" id="UP000605568"/>
    </source>
</evidence>
<comment type="caution">
    <text evidence="5">The sequence shown here is derived from an EMBL/GenBank/DDBJ whole genome shotgun (WGS) entry which is preliminary data.</text>
</comment>
<proteinExistence type="predicted"/>
<gene>
    <name evidence="5" type="ORF">GCM10017774_42030</name>
</gene>
<reference evidence="6" key="1">
    <citation type="journal article" date="2019" name="Int. J. Syst. Evol. Microbiol.">
        <title>The Global Catalogue of Microorganisms (GCM) 10K type strain sequencing project: providing services to taxonomists for standard genome sequencing and annotation.</title>
        <authorList>
            <consortium name="The Broad Institute Genomics Platform"/>
            <consortium name="The Broad Institute Genome Sequencing Center for Infectious Disease"/>
            <person name="Wu L."/>
            <person name="Ma J."/>
        </authorList>
    </citation>
    <scope>NUCLEOTIDE SEQUENCE [LARGE SCALE GENOMIC DNA]</scope>
    <source>
        <strain evidence="6">CGMCC 4.7367</strain>
    </source>
</reference>
<dbReference type="EMBL" id="BNAR01000006">
    <property type="protein sequence ID" value="GHH43816.1"/>
    <property type="molecule type" value="Genomic_DNA"/>
</dbReference>
<dbReference type="SMART" id="SM00421">
    <property type="entry name" value="HTH_LUXR"/>
    <property type="match status" value="1"/>
</dbReference>
<sequence>MNSVMVAVCSADALALPGVSSLLADRPAVTVVPRDKVGQADIAMVVTDEVDETTLDLVRWITRSSSARTLLVTDHLTRGDSAMLARCRVSGLLNRRAVTRERLSQAIDEALAGDWAPVLPVTELAEGSGGGDAFTAREKQLLRLLADGHDTAEIARLLAYSERTVKKIVHQMLTRLRLRNRAHAVAHAMRAGVL</sequence>
<evidence type="ECO:0000256" key="1">
    <source>
        <dbReference type="ARBA" id="ARBA00023015"/>
    </source>
</evidence>
<organism evidence="5 6">
    <name type="scientific">Lentzea cavernae</name>
    <dbReference type="NCBI Taxonomy" id="2020703"/>
    <lineage>
        <taxon>Bacteria</taxon>
        <taxon>Bacillati</taxon>
        <taxon>Actinomycetota</taxon>
        <taxon>Actinomycetes</taxon>
        <taxon>Pseudonocardiales</taxon>
        <taxon>Pseudonocardiaceae</taxon>
        <taxon>Lentzea</taxon>
    </lineage>
</organism>
<accession>A0ABQ3MI96</accession>
<name>A0ABQ3MI96_9PSEU</name>
<dbReference type="CDD" id="cd06170">
    <property type="entry name" value="LuxR_C_like"/>
    <property type="match status" value="1"/>
</dbReference>
<dbReference type="PANTHER" id="PTHR44688">
    <property type="entry name" value="DNA-BINDING TRANSCRIPTIONAL ACTIVATOR DEVR_DOSR"/>
    <property type="match status" value="1"/>
</dbReference>
<dbReference type="PRINTS" id="PR00038">
    <property type="entry name" value="HTHLUXR"/>
</dbReference>
<keyword evidence="2" id="KW-0238">DNA-binding</keyword>
<keyword evidence="1" id="KW-0805">Transcription regulation</keyword>
<dbReference type="PANTHER" id="PTHR44688:SF16">
    <property type="entry name" value="DNA-BINDING TRANSCRIPTIONAL ACTIVATOR DEVR_DOSR"/>
    <property type="match status" value="1"/>
</dbReference>
<dbReference type="PROSITE" id="PS50043">
    <property type="entry name" value="HTH_LUXR_2"/>
    <property type="match status" value="1"/>
</dbReference>
<evidence type="ECO:0000256" key="2">
    <source>
        <dbReference type="ARBA" id="ARBA00023125"/>
    </source>
</evidence>
<dbReference type="Pfam" id="PF00196">
    <property type="entry name" value="GerE"/>
    <property type="match status" value="1"/>
</dbReference>
<dbReference type="Gene3D" id="3.40.50.2300">
    <property type="match status" value="1"/>
</dbReference>
<dbReference type="Proteomes" id="UP000605568">
    <property type="component" value="Unassembled WGS sequence"/>
</dbReference>
<dbReference type="InterPro" id="IPR016032">
    <property type="entry name" value="Sig_transdc_resp-reg_C-effctor"/>
</dbReference>
<protein>
    <submittedName>
        <fullName evidence="5">Helix-turn-helix transcriptional regulator</fullName>
    </submittedName>
</protein>
<keyword evidence="6" id="KW-1185">Reference proteome</keyword>
<dbReference type="SUPFAM" id="SSF46894">
    <property type="entry name" value="C-terminal effector domain of the bipartite response regulators"/>
    <property type="match status" value="1"/>
</dbReference>
<evidence type="ECO:0000313" key="5">
    <source>
        <dbReference type="EMBL" id="GHH43816.1"/>
    </source>
</evidence>
<feature type="domain" description="HTH luxR-type" evidence="4">
    <location>
        <begin position="127"/>
        <end position="192"/>
    </location>
</feature>
<evidence type="ECO:0000259" key="4">
    <source>
        <dbReference type="PROSITE" id="PS50043"/>
    </source>
</evidence>
<evidence type="ECO:0000256" key="3">
    <source>
        <dbReference type="ARBA" id="ARBA00023163"/>
    </source>
</evidence>
<dbReference type="RefSeq" id="WP_191300041.1">
    <property type="nucleotide sequence ID" value="NZ_BNAR01000006.1"/>
</dbReference>
<dbReference type="InterPro" id="IPR000792">
    <property type="entry name" value="Tscrpt_reg_LuxR_C"/>
</dbReference>
<keyword evidence="3" id="KW-0804">Transcription</keyword>